<dbReference type="AlphaFoldDB" id="A0AAP0RST2"/>
<reference evidence="2 3" key="1">
    <citation type="journal article" date="2024" name="Plant J.">
        <title>Genome sequences and population genomics reveal climatic adaptation and genomic divergence between two closely related sweetgum species.</title>
        <authorList>
            <person name="Xu W.Q."/>
            <person name="Ren C.Q."/>
            <person name="Zhang X.Y."/>
            <person name="Comes H.P."/>
            <person name="Liu X.H."/>
            <person name="Li Y.G."/>
            <person name="Kettle C.J."/>
            <person name="Jalonen R."/>
            <person name="Gaisberger H."/>
            <person name="Ma Y.Z."/>
            <person name="Qiu Y.X."/>
        </authorList>
    </citation>
    <scope>NUCLEOTIDE SEQUENCE [LARGE SCALE GENOMIC DNA]</scope>
    <source>
        <strain evidence="2">Hangzhou</strain>
    </source>
</reference>
<name>A0AAP0RST2_LIQFO</name>
<comment type="caution">
    <text evidence="2">The sequence shown here is derived from an EMBL/GenBank/DDBJ whole genome shotgun (WGS) entry which is preliminary data.</text>
</comment>
<evidence type="ECO:0000256" key="1">
    <source>
        <dbReference type="SAM" id="Phobius"/>
    </source>
</evidence>
<evidence type="ECO:0000313" key="3">
    <source>
        <dbReference type="Proteomes" id="UP001415857"/>
    </source>
</evidence>
<accession>A0AAP0RST2</accession>
<sequence length="109" mass="12003">MKHIVKIMTLLVAISAFWIGLLKTSVVPHSHTWLRIKLNCYVAIFFPATYLPYCIIGMLRSVNGWSRSDALSNLSSRGIAVAAVVDDGLPDDIPSGKAWAKECLKSSQK</sequence>
<dbReference type="Proteomes" id="UP001415857">
    <property type="component" value="Unassembled WGS sequence"/>
</dbReference>
<feature type="transmembrane region" description="Helical" evidence="1">
    <location>
        <begin position="40"/>
        <end position="59"/>
    </location>
</feature>
<keyword evidence="1" id="KW-1133">Transmembrane helix</keyword>
<keyword evidence="1" id="KW-0812">Transmembrane</keyword>
<evidence type="ECO:0000313" key="2">
    <source>
        <dbReference type="EMBL" id="KAK9281479.1"/>
    </source>
</evidence>
<protein>
    <submittedName>
        <fullName evidence="2">Uncharacterized protein</fullName>
    </submittedName>
</protein>
<proteinExistence type="predicted"/>
<keyword evidence="1" id="KW-0472">Membrane</keyword>
<dbReference type="EMBL" id="JBBPBK010000007">
    <property type="protein sequence ID" value="KAK9281479.1"/>
    <property type="molecule type" value="Genomic_DNA"/>
</dbReference>
<organism evidence="2 3">
    <name type="scientific">Liquidambar formosana</name>
    <name type="common">Formosan gum</name>
    <dbReference type="NCBI Taxonomy" id="63359"/>
    <lineage>
        <taxon>Eukaryota</taxon>
        <taxon>Viridiplantae</taxon>
        <taxon>Streptophyta</taxon>
        <taxon>Embryophyta</taxon>
        <taxon>Tracheophyta</taxon>
        <taxon>Spermatophyta</taxon>
        <taxon>Magnoliopsida</taxon>
        <taxon>eudicotyledons</taxon>
        <taxon>Gunneridae</taxon>
        <taxon>Pentapetalae</taxon>
        <taxon>Saxifragales</taxon>
        <taxon>Altingiaceae</taxon>
        <taxon>Liquidambar</taxon>
    </lineage>
</organism>
<gene>
    <name evidence="2" type="ORF">L1049_004382</name>
</gene>
<keyword evidence="3" id="KW-1185">Reference proteome</keyword>